<reference evidence="9" key="1">
    <citation type="submission" date="2018-07" db="EMBL/GenBank/DDBJ databases">
        <title>Comparative genomics of catfishes provides insights into carnivory and benthic adaptation.</title>
        <authorList>
            <person name="Zhang Y."/>
            <person name="Wang D."/>
            <person name="Peng Z."/>
            <person name="Zheng S."/>
            <person name="Shao F."/>
            <person name="Tao W."/>
        </authorList>
    </citation>
    <scope>NUCLEOTIDE SEQUENCE</scope>
    <source>
        <strain evidence="9">Chongqing</strain>
    </source>
</reference>
<feature type="domain" description="Reverse transcriptase" evidence="7">
    <location>
        <begin position="633"/>
        <end position="810"/>
    </location>
</feature>
<evidence type="ECO:0000313" key="10">
    <source>
        <dbReference type="Proteomes" id="UP001205998"/>
    </source>
</evidence>
<comment type="caution">
    <text evidence="9">The sequence shown here is derived from an EMBL/GenBank/DDBJ whole genome shotgun (WGS) entry which is preliminary data.</text>
</comment>
<keyword evidence="3" id="KW-0511">Multifunctional enzyme</keyword>
<feature type="non-terminal residue" evidence="9">
    <location>
        <position position="945"/>
    </location>
</feature>
<dbReference type="GO" id="GO:0015074">
    <property type="term" value="P:DNA integration"/>
    <property type="evidence" value="ECO:0007669"/>
    <property type="project" value="InterPro"/>
</dbReference>
<dbReference type="InterPro" id="IPR012337">
    <property type="entry name" value="RNaseH-like_sf"/>
</dbReference>
<dbReference type="SUPFAM" id="SSF47353">
    <property type="entry name" value="Retrovirus capsid dimerization domain-like"/>
    <property type="match status" value="1"/>
</dbReference>
<evidence type="ECO:0000313" key="9">
    <source>
        <dbReference type="EMBL" id="KAI5609486.1"/>
    </source>
</evidence>
<dbReference type="Proteomes" id="UP001205998">
    <property type="component" value="Unassembled WGS sequence"/>
</dbReference>
<keyword evidence="10" id="KW-1185">Reference proteome</keyword>
<comment type="similarity">
    <text evidence="1">Belongs to the beta type-B retroviral polymerase family. HERV class-II K(HML-2) pol subfamily.</text>
</comment>
<dbReference type="SUPFAM" id="SSF56672">
    <property type="entry name" value="DNA/RNA polymerases"/>
    <property type="match status" value="1"/>
</dbReference>
<dbReference type="AlphaFoldDB" id="A0AAD5A484"/>
<dbReference type="GO" id="GO:0006508">
    <property type="term" value="P:proteolysis"/>
    <property type="evidence" value="ECO:0007669"/>
    <property type="project" value="InterPro"/>
</dbReference>
<dbReference type="GO" id="GO:0003676">
    <property type="term" value="F:nucleic acid binding"/>
    <property type="evidence" value="ECO:0007669"/>
    <property type="project" value="InterPro"/>
</dbReference>
<dbReference type="Gene3D" id="3.10.10.10">
    <property type="entry name" value="HIV Type 1 Reverse Transcriptase, subunit A, domain 1"/>
    <property type="match status" value="1"/>
</dbReference>
<dbReference type="InterPro" id="IPR041588">
    <property type="entry name" value="Integrase_H2C2"/>
</dbReference>
<dbReference type="CDD" id="cd01647">
    <property type="entry name" value="RT_LTR"/>
    <property type="match status" value="1"/>
</dbReference>
<evidence type="ECO:0000259" key="6">
    <source>
        <dbReference type="PROSITE" id="PS50175"/>
    </source>
</evidence>
<dbReference type="Pfam" id="PF17919">
    <property type="entry name" value="RT_RNaseH_2"/>
    <property type="match status" value="1"/>
</dbReference>
<dbReference type="InterPro" id="IPR036397">
    <property type="entry name" value="RNaseH_sf"/>
</dbReference>
<dbReference type="InterPro" id="IPR038269">
    <property type="entry name" value="SCAN_sf"/>
</dbReference>
<dbReference type="InterPro" id="IPR043128">
    <property type="entry name" value="Rev_trsase/Diguanyl_cyclase"/>
</dbReference>
<dbReference type="Pfam" id="PF00665">
    <property type="entry name" value="rve"/>
    <property type="match status" value="1"/>
</dbReference>
<evidence type="ECO:0000256" key="2">
    <source>
        <dbReference type="ARBA" id="ARBA00012180"/>
    </source>
</evidence>
<evidence type="ECO:0000256" key="5">
    <source>
        <dbReference type="SAM" id="MobiDB-lite"/>
    </source>
</evidence>
<organism evidence="9 10">
    <name type="scientific">Silurus asotus</name>
    <name type="common">Amur catfish</name>
    <name type="synonym">Parasilurus asotus</name>
    <dbReference type="NCBI Taxonomy" id="30991"/>
    <lineage>
        <taxon>Eukaryota</taxon>
        <taxon>Metazoa</taxon>
        <taxon>Chordata</taxon>
        <taxon>Craniata</taxon>
        <taxon>Vertebrata</taxon>
        <taxon>Euteleostomi</taxon>
        <taxon>Actinopterygii</taxon>
        <taxon>Neopterygii</taxon>
        <taxon>Teleostei</taxon>
        <taxon>Ostariophysi</taxon>
        <taxon>Siluriformes</taxon>
        <taxon>Siluridae</taxon>
        <taxon>Silurus</taxon>
    </lineage>
</organism>
<dbReference type="InterPro" id="IPR003309">
    <property type="entry name" value="SCAN_dom"/>
</dbReference>
<dbReference type="PROSITE" id="PS50994">
    <property type="entry name" value="INTEGRASE"/>
    <property type="match status" value="1"/>
</dbReference>
<dbReference type="GO" id="GO:0004190">
    <property type="term" value="F:aspartic-type endopeptidase activity"/>
    <property type="evidence" value="ECO:0007669"/>
    <property type="project" value="InterPro"/>
</dbReference>
<dbReference type="InterPro" id="IPR041577">
    <property type="entry name" value="RT_RNaseH_2"/>
</dbReference>
<dbReference type="PANTHER" id="PTHR37984">
    <property type="entry name" value="PROTEIN CBG26694"/>
    <property type="match status" value="1"/>
</dbReference>
<dbReference type="EMBL" id="MU578002">
    <property type="protein sequence ID" value="KAI5609486.1"/>
    <property type="molecule type" value="Genomic_DNA"/>
</dbReference>
<evidence type="ECO:0000256" key="4">
    <source>
        <dbReference type="ARBA" id="ARBA00039658"/>
    </source>
</evidence>
<evidence type="ECO:0000259" key="7">
    <source>
        <dbReference type="PROSITE" id="PS50878"/>
    </source>
</evidence>
<dbReference type="PANTHER" id="PTHR37984:SF5">
    <property type="entry name" value="PROTEIN NYNRIN-LIKE"/>
    <property type="match status" value="1"/>
</dbReference>
<dbReference type="PROSITE" id="PS50878">
    <property type="entry name" value="RT_POL"/>
    <property type="match status" value="1"/>
</dbReference>
<evidence type="ECO:0000256" key="3">
    <source>
        <dbReference type="ARBA" id="ARBA00023268"/>
    </source>
</evidence>
<dbReference type="Pfam" id="PF17921">
    <property type="entry name" value="Integrase_H2C2"/>
    <property type="match status" value="1"/>
</dbReference>
<dbReference type="FunFam" id="1.10.340.70:FF:000001">
    <property type="entry name" value="Retrovirus-related Pol polyprotein from transposon gypsy-like Protein"/>
    <property type="match status" value="1"/>
</dbReference>
<evidence type="ECO:0000256" key="1">
    <source>
        <dbReference type="ARBA" id="ARBA00010879"/>
    </source>
</evidence>
<dbReference type="EC" id="3.1.26.4" evidence="2"/>
<dbReference type="Gene3D" id="1.10.340.70">
    <property type="match status" value="1"/>
</dbReference>
<dbReference type="InterPro" id="IPR043502">
    <property type="entry name" value="DNA/RNA_pol_sf"/>
</dbReference>
<evidence type="ECO:0000259" key="8">
    <source>
        <dbReference type="PROSITE" id="PS50994"/>
    </source>
</evidence>
<dbReference type="SUPFAM" id="SSF53098">
    <property type="entry name" value="Ribonuclease H-like"/>
    <property type="match status" value="1"/>
</dbReference>
<accession>A0AAD5A484</accession>
<dbReference type="Gene3D" id="1.10.4020.10">
    <property type="entry name" value="DNA breaking-rejoining enzymes"/>
    <property type="match status" value="1"/>
</dbReference>
<dbReference type="FunFam" id="3.30.70.270:FF:000020">
    <property type="entry name" value="Transposon Tf2-6 polyprotein-like Protein"/>
    <property type="match status" value="1"/>
</dbReference>
<proteinExistence type="inferred from homology"/>
<protein>
    <recommendedName>
        <fullName evidence="4">Gypsy retrotransposon integrase-like protein 1</fullName>
        <ecNumber evidence="2">3.1.26.4</ecNumber>
    </recommendedName>
</protein>
<dbReference type="Pfam" id="PF02023">
    <property type="entry name" value="SCAN"/>
    <property type="match status" value="1"/>
</dbReference>
<name>A0AAD5A484_SILAS</name>
<dbReference type="GO" id="GO:0004523">
    <property type="term" value="F:RNA-DNA hybrid ribonuclease activity"/>
    <property type="evidence" value="ECO:0007669"/>
    <property type="project" value="UniProtKB-EC"/>
</dbReference>
<dbReference type="Pfam" id="PF00078">
    <property type="entry name" value="RVT_1"/>
    <property type="match status" value="1"/>
</dbReference>
<feature type="domain" description="Peptidase A2" evidence="6">
    <location>
        <begin position="197"/>
        <end position="278"/>
    </location>
</feature>
<dbReference type="InterPro" id="IPR001584">
    <property type="entry name" value="Integrase_cat-core"/>
</dbReference>
<sequence length="945" mass="106757">QAILSAYELVPEAYRQKFRSLRKIDSQTYVEFAHDKEVYFKRWCTSRAVNSDFKKLRDLMLVEEFKRCVKDDIKSYLDEKDMSTLHEAAKLADEYSLTHKSKFGSHDRPYPPKEGGGKLNSAQTTEVKDRSADVKKKFGDTKKEAPTEMPIEFGSRESFCPYDAKKAESSDLLREEFLPFVSEGFVSPSENSPSQPIRILRDTGASQSLLLKEALPSLGNEDKAIGDFILVQGIEGRIVTVPLHSVFLKSDLVTGQVKVGLLSSLPVKGIYFLLGNDLAGGKVVPSVQLTSKPSIEDESKLNLEFFPSCAGTRAMANQAREEENSVQSSTLLKHDLDRSDGVLMRKWRPPDIPANEDWAVINQVVVPKVYRKDILTMAPSLPLGGHLGVNKTVNKIMKHFFWPGLRKDVPNFCRTCHTCQVVGKHQFDPPVAPLKPIPAFAIPFRNIKAATVSRALIKFFTLFGLPKEIQSDQGSNFTSRLFQQVIYQLGIKQITSSAYHPESQGALERFHSTLKTMIWTYCFENEKDWDEGVHLLLFAARESIQESLGFSPFELVFGHQNLDVKMSHLEPWQQAQMMDLVLQHRDLFPDVPKRTYVAVHDVDVGNAQPLKQHPYRMSPEKCMLAEEEVAYMLKNNIIQPSHSNWSSPCVLVPKPNGSTRLCTDYRKVNAVSKTDAFPIPRVDDCIDKVGQSKFLTKIDLLKGYWCVPLTERGREISAFVTHSGLYEYQVLPFGMKNSPATFQRMIHAVIKDLPNTSAYIDDLVTGNETWESHLKDVGRLFEKLSEANLTVNLAKSEFGCAHVTYLGHVIGQGQVVPVDAKIQAVLAFPVPNNRKALRRFLGMVGYYRKFCKNFADVALPLTNLLKKREKFLWSESCQKAFDKLKSMLCHYPVLQSPDFNKPFSVAVDASDDAAGAVLLQQDESDKVEHPVAYFSKKLNRHQRNY</sequence>
<dbReference type="InterPro" id="IPR000477">
    <property type="entry name" value="RT_dom"/>
</dbReference>
<dbReference type="InterPro" id="IPR050951">
    <property type="entry name" value="Retrovirus_Pol_polyprotein"/>
</dbReference>
<feature type="region of interest" description="Disordered" evidence="5">
    <location>
        <begin position="102"/>
        <end position="134"/>
    </location>
</feature>
<dbReference type="PROSITE" id="PS50175">
    <property type="entry name" value="ASP_PROT_RETROV"/>
    <property type="match status" value="1"/>
</dbReference>
<dbReference type="Gene3D" id="3.30.70.270">
    <property type="match status" value="2"/>
</dbReference>
<dbReference type="InterPro" id="IPR001995">
    <property type="entry name" value="Peptidase_A2_cat"/>
</dbReference>
<feature type="domain" description="Integrase catalytic" evidence="8">
    <location>
        <begin position="439"/>
        <end position="560"/>
    </location>
</feature>
<gene>
    <name evidence="9" type="ORF">C0J50_9473</name>
</gene>
<dbReference type="Gene3D" id="3.30.420.10">
    <property type="entry name" value="Ribonuclease H-like superfamily/Ribonuclease H"/>
    <property type="match status" value="1"/>
</dbReference>